<reference evidence="2 3" key="1">
    <citation type="submission" date="2020-02" db="EMBL/GenBank/DDBJ databases">
        <title>Characterization of phylogenetic diversity of novel bifidobacterial species isolated in Czech ZOOs.</title>
        <authorList>
            <person name="Lugli G.A."/>
            <person name="Vera N.B."/>
            <person name="Ventura M."/>
        </authorList>
    </citation>
    <scope>NUCLEOTIDE SEQUENCE [LARGE SCALE GENOMIC DNA]</scope>
    <source>
        <strain evidence="2 3">DSM 109957</strain>
    </source>
</reference>
<dbReference type="Proteomes" id="UP000532194">
    <property type="component" value="Unassembled WGS sequence"/>
</dbReference>
<dbReference type="SUPFAM" id="SSF50729">
    <property type="entry name" value="PH domain-like"/>
    <property type="match status" value="1"/>
</dbReference>
<dbReference type="EMBL" id="JAAIII010000001">
    <property type="protein sequence ID" value="NMM93155.1"/>
    <property type="molecule type" value="Genomic_DNA"/>
</dbReference>
<comment type="caution">
    <text evidence="2">The sequence shown here is derived from an EMBL/GenBank/DDBJ whole genome shotgun (WGS) entry which is preliminary data.</text>
</comment>
<evidence type="ECO:0000259" key="1">
    <source>
        <dbReference type="Pfam" id="PF08000"/>
    </source>
</evidence>
<proteinExistence type="predicted"/>
<dbReference type="InterPro" id="IPR037063">
    <property type="entry name" value="PHb_sf"/>
</dbReference>
<organism evidence="2 3">
    <name type="scientific">Bifidobacterium oedipodis</name>
    <dbReference type="NCBI Taxonomy" id="2675322"/>
    <lineage>
        <taxon>Bacteria</taxon>
        <taxon>Bacillati</taxon>
        <taxon>Actinomycetota</taxon>
        <taxon>Actinomycetes</taxon>
        <taxon>Bifidobacteriales</taxon>
        <taxon>Bifidobacteriaceae</taxon>
        <taxon>Bifidobacterium</taxon>
    </lineage>
</organism>
<gene>
    <name evidence="2" type="ORF">G1C95_0340</name>
</gene>
<accession>A0A7Y0EMU0</accession>
<dbReference type="Gene3D" id="2.30.29.50">
    <property type="entry name" value="Bacterial Pleckstrin homology domain"/>
    <property type="match status" value="1"/>
</dbReference>
<feature type="domain" description="Bacterial Pleckstrin homology" evidence="1">
    <location>
        <begin position="17"/>
        <end position="106"/>
    </location>
</feature>
<evidence type="ECO:0000313" key="2">
    <source>
        <dbReference type="EMBL" id="NMM93155.1"/>
    </source>
</evidence>
<dbReference type="Pfam" id="PF08000">
    <property type="entry name" value="bPH_1"/>
    <property type="match status" value="1"/>
</dbReference>
<dbReference type="InterPro" id="IPR012544">
    <property type="entry name" value="PHb"/>
</dbReference>
<keyword evidence="3" id="KW-1185">Reference proteome</keyword>
<sequence>MEYPIRCTGNDTETGSMEAIISAFKGIRDWVVFTDKRVIAVNVQGMTGKKRDFTSLPYSHIQAYSVETAGRFDLDAELEMWFSGLGKVKLEFASGVDIRAIGQFIAGRIL</sequence>
<name>A0A7Y0EMU0_9BIFI</name>
<dbReference type="CDD" id="cd13225">
    <property type="entry name" value="PH-like_bacteria"/>
    <property type="match status" value="1"/>
</dbReference>
<evidence type="ECO:0000313" key="3">
    <source>
        <dbReference type="Proteomes" id="UP000532194"/>
    </source>
</evidence>
<protein>
    <submittedName>
        <fullName evidence="2">Bacterial PH domain-containing protein</fullName>
    </submittedName>
</protein>
<dbReference type="AlphaFoldDB" id="A0A7Y0EMU0"/>